<evidence type="ECO:0000259" key="1">
    <source>
        <dbReference type="Pfam" id="PF11557"/>
    </source>
</evidence>
<dbReference type="Proteomes" id="UP000235405">
    <property type="component" value="Unassembled WGS sequence"/>
</dbReference>
<name>A0A2N7CI92_VIBSP</name>
<dbReference type="InterPro" id="IPR021621">
    <property type="entry name" value="Omp_AT"/>
</dbReference>
<organism evidence="2 3">
    <name type="scientific">Vibrio splendidus</name>
    <dbReference type="NCBI Taxonomy" id="29497"/>
    <lineage>
        <taxon>Bacteria</taxon>
        <taxon>Pseudomonadati</taxon>
        <taxon>Pseudomonadota</taxon>
        <taxon>Gammaproteobacteria</taxon>
        <taxon>Vibrionales</taxon>
        <taxon>Vibrionaceae</taxon>
        <taxon>Vibrio</taxon>
    </lineage>
</organism>
<comment type="caution">
    <text evidence="2">The sequence shown here is derived from an EMBL/GenBank/DDBJ whole genome shotgun (WGS) entry which is preliminary data.</text>
</comment>
<sequence length="310" mass="35136">MFVQADDTFKKLLDQNFATAVLLSDSDAISLGFHDFNASSVFGDNLGSMEALDNRKQISVYNAPFTWKLDELTLSNGKKINQNVSLFVSYIEQTREFKFTENSNSGSDKSTENIMTAGAKYWSSYPLSEVWSIRSGMRANLMYFENKYDYNDPTTTLFREQLDGFVVNTDAWAFTMQPSIESHYRKPQSWGHWEAYSKINYFYGHGWGEANNGDIGNPEGWYWINGLKGFYDIADWGGYEQTLFSSVRRIDVGADLQVPLGAAHFYEWGLGWLVSAPFLKTYIDNIGIGVNLNYGSSLKGGTIVLLFNQN</sequence>
<feature type="domain" description="Solitary outer membrane autotransporter-like beta-barrel" evidence="1">
    <location>
        <begin position="5"/>
        <end position="309"/>
    </location>
</feature>
<dbReference type="Pfam" id="PF11557">
    <property type="entry name" value="Omp_AT"/>
    <property type="match status" value="1"/>
</dbReference>
<evidence type="ECO:0000313" key="2">
    <source>
        <dbReference type="EMBL" id="PMF28138.1"/>
    </source>
</evidence>
<protein>
    <recommendedName>
        <fullName evidence="1">Solitary outer membrane autotransporter-like beta-barrel domain-containing protein</fullName>
    </recommendedName>
</protein>
<dbReference type="EMBL" id="MCSW01000077">
    <property type="protein sequence ID" value="PMF28138.1"/>
    <property type="molecule type" value="Genomic_DNA"/>
</dbReference>
<reference evidence="3" key="1">
    <citation type="submission" date="2016-07" db="EMBL/GenBank/DDBJ databases">
        <title>Nontailed viruses are major unrecognized killers of bacteria in the ocean.</title>
        <authorList>
            <person name="Kauffman K."/>
            <person name="Hussain F."/>
            <person name="Yang J."/>
            <person name="Arevalo P."/>
            <person name="Brown J."/>
            <person name="Cutler M."/>
            <person name="Kelly L."/>
            <person name="Polz M.F."/>
        </authorList>
    </citation>
    <scope>NUCLEOTIDE SEQUENCE [LARGE SCALE GENOMIC DNA]</scope>
    <source>
        <strain evidence="3">10N.286.54.F3</strain>
    </source>
</reference>
<gene>
    <name evidence="2" type="ORF">BCV19_24680</name>
</gene>
<accession>A0A2N7CI92</accession>
<evidence type="ECO:0000313" key="3">
    <source>
        <dbReference type="Proteomes" id="UP000235405"/>
    </source>
</evidence>
<dbReference type="AlphaFoldDB" id="A0A2N7CI92"/>
<proteinExistence type="predicted"/>